<dbReference type="Gene3D" id="1.10.10.60">
    <property type="entry name" value="Homeodomain-like"/>
    <property type="match status" value="1"/>
</dbReference>
<accession>A0ABR2TNQ3</accession>
<dbReference type="Pfam" id="PF00249">
    <property type="entry name" value="Myb_DNA-binding"/>
    <property type="match status" value="1"/>
</dbReference>
<keyword evidence="3" id="KW-0804">Transcription</keyword>
<evidence type="ECO:0000256" key="4">
    <source>
        <dbReference type="ARBA" id="ARBA00023242"/>
    </source>
</evidence>
<feature type="region of interest" description="Disordered" evidence="5">
    <location>
        <begin position="163"/>
        <end position="191"/>
    </location>
</feature>
<comment type="caution">
    <text evidence="7">The sequence shown here is derived from an EMBL/GenBank/DDBJ whole genome shotgun (WGS) entry which is preliminary data.</text>
</comment>
<feature type="compositionally biased region" description="Low complexity" evidence="5">
    <location>
        <begin position="305"/>
        <end position="339"/>
    </location>
</feature>
<dbReference type="InterPro" id="IPR006447">
    <property type="entry name" value="Myb_dom_plants"/>
</dbReference>
<dbReference type="InterPro" id="IPR046955">
    <property type="entry name" value="PHR1-like"/>
</dbReference>
<evidence type="ECO:0000256" key="2">
    <source>
        <dbReference type="ARBA" id="ARBA00023015"/>
    </source>
</evidence>
<proteinExistence type="predicted"/>
<evidence type="ECO:0000256" key="5">
    <source>
        <dbReference type="SAM" id="MobiDB-lite"/>
    </source>
</evidence>
<sequence>MGEISSEMESVPMENDVLNQNSDEFRRLVLGKQVLEAGQSDHVNGQQQQLHQSGDNNTLLTSQEIPGSPVAFEANGVVGNERVRKGKEKPNLTVTNEKKPRLRWTKELHACFVDVCNQLGGSYRATPRAILNLMEVDGLNVFHIKSHLQKYRLGKYADKEFTEAGNTGSSSSVTPSNSVPNGNRRGRRNSKNQIGELYLKLEAEKYVQRYLEAQRSYLYTALERACNELSGQSLDHGTMGKAALYREAMASLRKSTNIPAAPSGFETSAMTMPTFYLNQHNSHPTYNTRTTSANHGLRQTPFGIQQQASSSHAAPQGDFSSSAGYSGSSSYQKASPADESNMDWSDDDDLIRTILNWDDDEPKNLDIGF</sequence>
<dbReference type="InterPro" id="IPR001005">
    <property type="entry name" value="SANT/Myb"/>
</dbReference>
<dbReference type="PANTHER" id="PTHR31499:SF40">
    <property type="entry name" value="DNA-DIRECTED RNA POLYMERASE II SUBUNIT RPB1-LIKE"/>
    <property type="match status" value="1"/>
</dbReference>
<evidence type="ECO:0000259" key="6">
    <source>
        <dbReference type="Pfam" id="PF00249"/>
    </source>
</evidence>
<dbReference type="EMBL" id="JBBPBN010000005">
    <property type="protein sequence ID" value="KAK9039117.1"/>
    <property type="molecule type" value="Genomic_DNA"/>
</dbReference>
<dbReference type="PANTHER" id="PTHR31499">
    <property type="entry name" value="MYB FAMILY TRANSCRIPTION FACTOR PHL11"/>
    <property type="match status" value="1"/>
</dbReference>
<evidence type="ECO:0000256" key="3">
    <source>
        <dbReference type="ARBA" id="ARBA00023163"/>
    </source>
</evidence>
<dbReference type="NCBIfam" id="TIGR01557">
    <property type="entry name" value="myb_SHAQKYF"/>
    <property type="match status" value="1"/>
</dbReference>
<feature type="compositionally biased region" description="Low complexity" evidence="5">
    <location>
        <begin position="166"/>
        <end position="183"/>
    </location>
</feature>
<dbReference type="Proteomes" id="UP001396334">
    <property type="component" value="Unassembled WGS sequence"/>
</dbReference>
<evidence type="ECO:0000256" key="1">
    <source>
        <dbReference type="ARBA" id="ARBA00004123"/>
    </source>
</evidence>
<dbReference type="InterPro" id="IPR009057">
    <property type="entry name" value="Homeodomain-like_sf"/>
</dbReference>
<organism evidence="7 8">
    <name type="scientific">Hibiscus sabdariffa</name>
    <name type="common">roselle</name>
    <dbReference type="NCBI Taxonomy" id="183260"/>
    <lineage>
        <taxon>Eukaryota</taxon>
        <taxon>Viridiplantae</taxon>
        <taxon>Streptophyta</taxon>
        <taxon>Embryophyta</taxon>
        <taxon>Tracheophyta</taxon>
        <taxon>Spermatophyta</taxon>
        <taxon>Magnoliopsida</taxon>
        <taxon>eudicotyledons</taxon>
        <taxon>Gunneridae</taxon>
        <taxon>Pentapetalae</taxon>
        <taxon>rosids</taxon>
        <taxon>malvids</taxon>
        <taxon>Malvales</taxon>
        <taxon>Malvaceae</taxon>
        <taxon>Malvoideae</taxon>
        <taxon>Hibiscus</taxon>
    </lineage>
</organism>
<keyword evidence="2" id="KW-0805">Transcription regulation</keyword>
<name>A0ABR2TNQ3_9ROSI</name>
<evidence type="ECO:0000313" key="8">
    <source>
        <dbReference type="Proteomes" id="UP001396334"/>
    </source>
</evidence>
<feature type="domain" description="Myb-like" evidence="6">
    <location>
        <begin position="101"/>
        <end position="152"/>
    </location>
</feature>
<gene>
    <name evidence="7" type="ORF">V6N11_023954</name>
</gene>
<keyword evidence="8" id="KW-1185">Reference proteome</keyword>
<reference evidence="7 8" key="1">
    <citation type="journal article" date="2024" name="G3 (Bethesda)">
        <title>Genome assembly of Hibiscus sabdariffa L. provides insights into metabolisms of medicinal natural products.</title>
        <authorList>
            <person name="Kim T."/>
        </authorList>
    </citation>
    <scope>NUCLEOTIDE SEQUENCE [LARGE SCALE GENOMIC DNA]</scope>
    <source>
        <strain evidence="7">TK-2024</strain>
        <tissue evidence="7">Old leaves</tissue>
    </source>
</reference>
<dbReference type="SUPFAM" id="SSF46689">
    <property type="entry name" value="Homeodomain-like"/>
    <property type="match status" value="1"/>
</dbReference>
<protein>
    <recommendedName>
        <fullName evidence="6">Myb-like domain-containing protein</fullName>
    </recommendedName>
</protein>
<feature type="region of interest" description="Disordered" evidence="5">
    <location>
        <begin position="305"/>
        <end position="345"/>
    </location>
</feature>
<keyword evidence="4" id="KW-0539">Nucleus</keyword>
<comment type="subcellular location">
    <subcellularLocation>
        <location evidence="1">Nucleus</location>
    </subcellularLocation>
</comment>
<evidence type="ECO:0000313" key="7">
    <source>
        <dbReference type="EMBL" id="KAK9039117.1"/>
    </source>
</evidence>